<dbReference type="AlphaFoldDB" id="A0A8E2ANU8"/>
<reference evidence="2 3" key="1">
    <citation type="submission" date="2016-07" db="EMBL/GenBank/DDBJ databases">
        <title>Draft genome of the white-rot fungus Obba rivulosa 3A-2.</title>
        <authorList>
            <consortium name="DOE Joint Genome Institute"/>
            <person name="Miettinen O."/>
            <person name="Riley R."/>
            <person name="Acob R."/>
            <person name="Barry K."/>
            <person name="Cullen D."/>
            <person name="De Vries R."/>
            <person name="Hainaut M."/>
            <person name="Hatakka A."/>
            <person name="Henrissat B."/>
            <person name="Hilden K."/>
            <person name="Kuo R."/>
            <person name="Labutti K."/>
            <person name="Lipzen A."/>
            <person name="Makela M.R."/>
            <person name="Sandor L."/>
            <person name="Spatafora J.W."/>
            <person name="Grigoriev I.V."/>
            <person name="Hibbett D.S."/>
        </authorList>
    </citation>
    <scope>NUCLEOTIDE SEQUENCE [LARGE SCALE GENOMIC DNA]</scope>
    <source>
        <strain evidence="2 3">3A-2</strain>
    </source>
</reference>
<sequence>MKKAGEFEPIVSDEGGSSLSARRWDLTGRPKTVMVKKVKNKLPYLGDPFTRWVAILSQLSRLSGDHPLTRDLVHELLRASTAQAQECHWSCAMCGLCRQRPMVRRWMLESGHVRWRQWDTVSTANLSWPRRSVAHCDSDLTATAAMSDARNGQNLPRVVNVGRWTIIIKDVDAALVGGHHRWKMLEDIMIYRCDVDYSGVTVPFPGVLWQTLATREISDSSLRLSESTMEERETGVAAPFSTNPTQSSKPTQRPKKHTTTSTAAEKTCGGNRYHGTKPLPIEVHTLRECGCRGAVFWTAVHMRTLSSSRNLRKLKVERGASLSPSRIDPEA</sequence>
<dbReference type="Proteomes" id="UP000250043">
    <property type="component" value="Unassembled WGS sequence"/>
</dbReference>
<evidence type="ECO:0000256" key="1">
    <source>
        <dbReference type="SAM" id="MobiDB-lite"/>
    </source>
</evidence>
<gene>
    <name evidence="2" type="ORF">OBBRIDRAFT_805573</name>
</gene>
<feature type="compositionally biased region" description="Polar residues" evidence="1">
    <location>
        <begin position="240"/>
        <end position="251"/>
    </location>
</feature>
<keyword evidence="3" id="KW-1185">Reference proteome</keyword>
<protein>
    <submittedName>
        <fullName evidence="2">Uncharacterized protein</fullName>
    </submittedName>
</protein>
<feature type="region of interest" description="Disordered" evidence="1">
    <location>
        <begin position="220"/>
        <end position="275"/>
    </location>
</feature>
<proteinExistence type="predicted"/>
<name>A0A8E2ANU8_9APHY</name>
<dbReference type="EMBL" id="KV722461">
    <property type="protein sequence ID" value="OCH88143.1"/>
    <property type="molecule type" value="Genomic_DNA"/>
</dbReference>
<evidence type="ECO:0000313" key="2">
    <source>
        <dbReference type="EMBL" id="OCH88143.1"/>
    </source>
</evidence>
<organism evidence="2 3">
    <name type="scientific">Obba rivulosa</name>
    <dbReference type="NCBI Taxonomy" id="1052685"/>
    <lineage>
        <taxon>Eukaryota</taxon>
        <taxon>Fungi</taxon>
        <taxon>Dikarya</taxon>
        <taxon>Basidiomycota</taxon>
        <taxon>Agaricomycotina</taxon>
        <taxon>Agaricomycetes</taxon>
        <taxon>Polyporales</taxon>
        <taxon>Gelatoporiaceae</taxon>
        <taxon>Obba</taxon>
    </lineage>
</organism>
<evidence type="ECO:0000313" key="3">
    <source>
        <dbReference type="Proteomes" id="UP000250043"/>
    </source>
</evidence>
<accession>A0A8E2ANU8</accession>